<accession>A0ABW3ED95</accession>
<proteinExistence type="predicted"/>
<dbReference type="Proteomes" id="UP001597104">
    <property type="component" value="Unassembled WGS sequence"/>
</dbReference>
<evidence type="ECO:0000313" key="1">
    <source>
        <dbReference type="EMBL" id="MFD0897300.1"/>
    </source>
</evidence>
<name>A0ABW3ED95_9LACO</name>
<reference evidence="2" key="1">
    <citation type="journal article" date="2019" name="Int. J. Syst. Evol. Microbiol.">
        <title>The Global Catalogue of Microorganisms (GCM) 10K type strain sequencing project: providing services to taxonomists for standard genome sequencing and annotation.</title>
        <authorList>
            <consortium name="The Broad Institute Genomics Platform"/>
            <consortium name="The Broad Institute Genome Sequencing Center for Infectious Disease"/>
            <person name="Wu L."/>
            <person name="Ma J."/>
        </authorList>
    </citation>
    <scope>NUCLEOTIDE SEQUENCE [LARGE SCALE GENOMIC DNA]</scope>
    <source>
        <strain evidence="2">CCM 8925</strain>
    </source>
</reference>
<organism evidence="1 2">
    <name type="scientific">Loigolactobacillus binensis</name>
    <dbReference type="NCBI Taxonomy" id="2559922"/>
    <lineage>
        <taxon>Bacteria</taxon>
        <taxon>Bacillati</taxon>
        <taxon>Bacillota</taxon>
        <taxon>Bacilli</taxon>
        <taxon>Lactobacillales</taxon>
        <taxon>Lactobacillaceae</taxon>
        <taxon>Loigolactobacillus</taxon>
    </lineage>
</organism>
<dbReference type="EMBL" id="JBHTIO010000032">
    <property type="protein sequence ID" value="MFD0897300.1"/>
    <property type="molecule type" value="Genomic_DNA"/>
</dbReference>
<evidence type="ECO:0000313" key="2">
    <source>
        <dbReference type="Proteomes" id="UP001597104"/>
    </source>
</evidence>
<comment type="caution">
    <text evidence="1">The sequence shown here is derived from an EMBL/GenBank/DDBJ whole genome shotgun (WGS) entry which is preliminary data.</text>
</comment>
<protein>
    <submittedName>
        <fullName evidence="1">Uncharacterized protein</fullName>
    </submittedName>
</protein>
<keyword evidence="2" id="KW-1185">Reference proteome</keyword>
<sequence>MHLLDQYKRGDISFKEFHHRLWAGSPEKFIAELGYKQFNFYLLAGPGEFYEDIETKLKVMLTAAPPKVQIEMQEYLSSLIEHKSA</sequence>
<dbReference type="RefSeq" id="WP_137637169.1">
    <property type="nucleotide sequence ID" value="NZ_BJDN01000006.1"/>
</dbReference>
<gene>
    <name evidence="1" type="ORF">ACFQZ7_06055</name>
</gene>